<name>A0ABQ8K904_9APHY</name>
<accession>A0ABQ8K904</accession>
<evidence type="ECO:0000313" key="3">
    <source>
        <dbReference type="Proteomes" id="UP000814176"/>
    </source>
</evidence>
<keyword evidence="3" id="KW-1185">Reference proteome</keyword>
<feature type="region of interest" description="Disordered" evidence="1">
    <location>
        <begin position="411"/>
        <end position="433"/>
    </location>
</feature>
<feature type="compositionally biased region" description="Basic and acidic residues" evidence="1">
    <location>
        <begin position="300"/>
        <end position="319"/>
    </location>
</feature>
<dbReference type="EMBL" id="JADCUA010000018">
    <property type="protein sequence ID" value="KAH9833550.1"/>
    <property type="molecule type" value="Genomic_DNA"/>
</dbReference>
<organism evidence="2 3">
    <name type="scientific">Rhodofomes roseus</name>
    <dbReference type="NCBI Taxonomy" id="34475"/>
    <lineage>
        <taxon>Eukaryota</taxon>
        <taxon>Fungi</taxon>
        <taxon>Dikarya</taxon>
        <taxon>Basidiomycota</taxon>
        <taxon>Agaricomycotina</taxon>
        <taxon>Agaricomycetes</taxon>
        <taxon>Polyporales</taxon>
        <taxon>Rhodofomes</taxon>
    </lineage>
</organism>
<reference evidence="2 3" key="1">
    <citation type="journal article" date="2021" name="Environ. Microbiol.">
        <title>Gene family expansions and transcriptome signatures uncover fungal adaptations to wood decay.</title>
        <authorList>
            <person name="Hage H."/>
            <person name="Miyauchi S."/>
            <person name="Viragh M."/>
            <person name="Drula E."/>
            <person name="Min B."/>
            <person name="Chaduli D."/>
            <person name="Navarro D."/>
            <person name="Favel A."/>
            <person name="Norest M."/>
            <person name="Lesage-Meessen L."/>
            <person name="Balint B."/>
            <person name="Merenyi Z."/>
            <person name="de Eugenio L."/>
            <person name="Morin E."/>
            <person name="Martinez A.T."/>
            <person name="Baldrian P."/>
            <person name="Stursova M."/>
            <person name="Martinez M.J."/>
            <person name="Novotny C."/>
            <person name="Magnuson J.K."/>
            <person name="Spatafora J.W."/>
            <person name="Maurice S."/>
            <person name="Pangilinan J."/>
            <person name="Andreopoulos W."/>
            <person name="LaButti K."/>
            <person name="Hundley H."/>
            <person name="Na H."/>
            <person name="Kuo A."/>
            <person name="Barry K."/>
            <person name="Lipzen A."/>
            <person name="Henrissat B."/>
            <person name="Riley R."/>
            <person name="Ahrendt S."/>
            <person name="Nagy L.G."/>
            <person name="Grigoriev I.V."/>
            <person name="Martin F."/>
            <person name="Rosso M.N."/>
        </authorList>
    </citation>
    <scope>NUCLEOTIDE SEQUENCE [LARGE SCALE GENOMIC DNA]</scope>
    <source>
        <strain evidence="2 3">CIRM-BRFM 1785</strain>
    </source>
</reference>
<protein>
    <submittedName>
        <fullName evidence="2">Uncharacterized protein</fullName>
    </submittedName>
</protein>
<sequence>MSVSTLYPSVFPYVYDGSAQPLMSMSSESVLPPAYADSQASTFEQSVSSPPYSPRPLPRLPTSTIASVLSPVHTPRVASSPIDLTVLFDDIPDPILPPDDVRSFVPSDSDSDSESDITLQDDLLLEVRPVLQLSTAKIVDSTLSPVDPECLHGLDMALVASPLDAWADVCYADSIIGDATSDDHENDMPYHQRSDSRHAFASRVNSPRVDDSMTEHALLPPRTCTLSPTPVDMIAKPMSPPPDLSSPSSPPLSYSPPLSRSTPTLASPRARRAPFSLATIHSQSPVTSDDDADADDEDDGAHADDEGDGGRGHTDDPHVGLRGWAPPRVWAGYEVWVPVADVEEKIAALHVDLNVRSEEILKGDFDFEKTALPHRVQFNMRPTSPVPGYPLLFSREPPNPADSVHFFPKTCREGEGQPRREKSLSSRVAGLFR</sequence>
<feature type="region of interest" description="Disordered" evidence="1">
    <location>
        <begin position="182"/>
        <end position="323"/>
    </location>
</feature>
<comment type="caution">
    <text evidence="2">The sequence shown here is derived from an EMBL/GenBank/DDBJ whole genome shotgun (WGS) entry which is preliminary data.</text>
</comment>
<dbReference type="Proteomes" id="UP000814176">
    <property type="component" value="Unassembled WGS sequence"/>
</dbReference>
<feature type="compositionally biased region" description="Pro residues" evidence="1">
    <location>
        <begin position="238"/>
        <end position="254"/>
    </location>
</feature>
<feature type="compositionally biased region" description="Basic and acidic residues" evidence="1">
    <location>
        <begin position="182"/>
        <end position="198"/>
    </location>
</feature>
<dbReference type="GeneID" id="71997588"/>
<feature type="compositionally biased region" description="Acidic residues" evidence="1">
    <location>
        <begin position="288"/>
        <end position="299"/>
    </location>
</feature>
<evidence type="ECO:0000313" key="2">
    <source>
        <dbReference type="EMBL" id="KAH9833550.1"/>
    </source>
</evidence>
<dbReference type="RefSeq" id="XP_047776290.1">
    <property type="nucleotide sequence ID" value="XM_047916856.1"/>
</dbReference>
<feature type="compositionally biased region" description="Basic and acidic residues" evidence="1">
    <location>
        <begin position="411"/>
        <end position="424"/>
    </location>
</feature>
<gene>
    <name evidence="2" type="ORF">C8Q71DRAFT_189074</name>
</gene>
<feature type="compositionally biased region" description="Low complexity" evidence="1">
    <location>
        <begin position="255"/>
        <end position="268"/>
    </location>
</feature>
<evidence type="ECO:0000256" key="1">
    <source>
        <dbReference type="SAM" id="MobiDB-lite"/>
    </source>
</evidence>
<proteinExistence type="predicted"/>